<gene>
    <name evidence="1" type="ORF">PN36_30150</name>
</gene>
<dbReference type="AlphaFoldDB" id="A0A0A6P9D8"/>
<name>A0A0A6P9D8_9GAMM</name>
<sequence>MKTYPDISSLNPFNILNFPREKSDLPQSQIQQQRNICSMRQKIYADIDTIITKDEHRHISPTLSTARKQLVQEVTEEINTVLEAIPELKEHLSEHIDITRVGKGIDVIGRGMMGIIFLDEETDAIIKIGRNQMSHQELTHERVMHDIFLEILEKEKEKGCVPQWIQIPDIQSKKENPVYIMDKIRISMYPRRN</sequence>
<protein>
    <submittedName>
        <fullName evidence="1">Uncharacterized protein</fullName>
    </submittedName>
</protein>
<dbReference type="Proteomes" id="UP000030428">
    <property type="component" value="Unassembled WGS sequence"/>
</dbReference>
<evidence type="ECO:0000313" key="2">
    <source>
        <dbReference type="Proteomes" id="UP000030428"/>
    </source>
</evidence>
<reference evidence="1 2" key="1">
    <citation type="journal article" date="2016" name="Front. Microbiol.">
        <title>Single-Cell (Meta-)Genomics of a Dimorphic Candidatus Thiomargarita nelsonii Reveals Genomic Plasticity.</title>
        <authorList>
            <person name="Flood B.E."/>
            <person name="Fliss P."/>
            <person name="Jones D.S."/>
            <person name="Dick G.J."/>
            <person name="Jain S."/>
            <person name="Kaster A.K."/>
            <person name="Winkel M."/>
            <person name="Mussmann M."/>
            <person name="Bailey J."/>
        </authorList>
    </citation>
    <scope>NUCLEOTIDE SEQUENCE [LARGE SCALE GENOMIC DNA]</scope>
    <source>
        <strain evidence="1">Hydrate Ridge</strain>
    </source>
</reference>
<proteinExistence type="predicted"/>
<keyword evidence="2" id="KW-1185">Reference proteome</keyword>
<evidence type="ECO:0000313" key="1">
    <source>
        <dbReference type="EMBL" id="KHD06937.2"/>
    </source>
</evidence>
<dbReference type="EMBL" id="JSZA02000218">
    <property type="protein sequence ID" value="KHD06937.2"/>
    <property type="molecule type" value="Genomic_DNA"/>
</dbReference>
<organism evidence="1 2">
    <name type="scientific">Candidatus Thiomargarita nelsonii</name>
    <dbReference type="NCBI Taxonomy" id="1003181"/>
    <lineage>
        <taxon>Bacteria</taxon>
        <taxon>Pseudomonadati</taxon>
        <taxon>Pseudomonadota</taxon>
        <taxon>Gammaproteobacteria</taxon>
        <taxon>Thiotrichales</taxon>
        <taxon>Thiotrichaceae</taxon>
        <taxon>Thiomargarita</taxon>
    </lineage>
</organism>
<comment type="caution">
    <text evidence="1">The sequence shown here is derived from an EMBL/GenBank/DDBJ whole genome shotgun (WGS) entry which is preliminary data.</text>
</comment>
<accession>A0A0A6P9D8</accession>